<dbReference type="Proteomes" id="UP000176336">
    <property type="component" value="Unassembled WGS sequence"/>
</dbReference>
<comment type="caution">
    <text evidence="1">The sequence shown here is derived from an EMBL/GenBank/DDBJ whole genome shotgun (WGS) entry which is preliminary data.</text>
</comment>
<name>A0A1F5ISW7_9BACT</name>
<dbReference type="EMBL" id="MFCR01000003">
    <property type="protein sequence ID" value="OGE19453.1"/>
    <property type="molecule type" value="Genomic_DNA"/>
</dbReference>
<dbReference type="AlphaFoldDB" id="A0A1F5ISW7"/>
<gene>
    <name evidence="1" type="ORF">A2871_01205</name>
</gene>
<proteinExistence type="predicted"/>
<evidence type="ECO:0000313" key="1">
    <source>
        <dbReference type="EMBL" id="OGE19453.1"/>
    </source>
</evidence>
<protein>
    <submittedName>
        <fullName evidence="1">Uncharacterized protein</fullName>
    </submittedName>
</protein>
<evidence type="ECO:0000313" key="2">
    <source>
        <dbReference type="Proteomes" id="UP000176336"/>
    </source>
</evidence>
<organism evidence="1 2">
    <name type="scientific">Candidatus Daviesbacteria bacterium RIFCSPHIGHO2_01_FULL_41_23</name>
    <dbReference type="NCBI Taxonomy" id="1797764"/>
    <lineage>
        <taxon>Bacteria</taxon>
        <taxon>Candidatus Daviesiibacteriota</taxon>
    </lineage>
</organism>
<accession>A0A1F5ISW7</accession>
<reference evidence="1 2" key="1">
    <citation type="journal article" date="2016" name="Nat. Commun.">
        <title>Thousands of microbial genomes shed light on interconnected biogeochemical processes in an aquifer system.</title>
        <authorList>
            <person name="Anantharaman K."/>
            <person name="Brown C.T."/>
            <person name="Hug L.A."/>
            <person name="Sharon I."/>
            <person name="Castelle C.J."/>
            <person name="Probst A.J."/>
            <person name="Thomas B.C."/>
            <person name="Singh A."/>
            <person name="Wilkins M.J."/>
            <person name="Karaoz U."/>
            <person name="Brodie E.L."/>
            <person name="Williams K.H."/>
            <person name="Hubbard S.S."/>
            <person name="Banfield J.F."/>
        </authorList>
    </citation>
    <scope>NUCLEOTIDE SEQUENCE [LARGE SCALE GENOMIC DNA]</scope>
</reference>
<sequence>MEQLSNLSQKVDALTRSYTLLSELLTIQSQTGAPRFDSGAMIFDMDCLITGVSRVARTRFRDMEEIGQRHLAWEIMEKIDEEHDPAL</sequence>